<dbReference type="EMBL" id="SNRY01004323">
    <property type="protein sequence ID" value="KAA6318029.1"/>
    <property type="molecule type" value="Genomic_DNA"/>
</dbReference>
<dbReference type="AlphaFoldDB" id="A0A5J4QA48"/>
<reference evidence="1" key="1">
    <citation type="submission" date="2019-03" db="EMBL/GenBank/DDBJ databases">
        <title>Single cell metagenomics reveals metabolic interactions within the superorganism composed of flagellate Streblomastix strix and complex community of Bacteroidetes bacteria on its surface.</title>
        <authorList>
            <person name="Treitli S.C."/>
            <person name="Kolisko M."/>
            <person name="Husnik F."/>
            <person name="Keeling P."/>
            <person name="Hampl V."/>
        </authorList>
    </citation>
    <scope>NUCLEOTIDE SEQUENCE</scope>
    <source>
        <strain evidence="1">STM</strain>
    </source>
</reference>
<dbReference type="SUPFAM" id="SSF56954">
    <property type="entry name" value="Outer membrane efflux proteins (OEP)"/>
    <property type="match status" value="1"/>
</dbReference>
<dbReference type="Gene3D" id="1.20.1600.10">
    <property type="entry name" value="Outer membrane efflux proteins (OEP)"/>
    <property type="match status" value="1"/>
</dbReference>
<protein>
    <submittedName>
        <fullName evidence="1">Outer membrane protein TolC</fullName>
    </submittedName>
</protein>
<feature type="non-terminal residue" evidence="1">
    <location>
        <position position="84"/>
    </location>
</feature>
<organism evidence="1">
    <name type="scientific">termite gut metagenome</name>
    <dbReference type="NCBI Taxonomy" id="433724"/>
    <lineage>
        <taxon>unclassified sequences</taxon>
        <taxon>metagenomes</taxon>
        <taxon>organismal metagenomes</taxon>
    </lineage>
</organism>
<sequence length="84" mass="9047">MKGLTIKRVFLPLAGCLISGYVQAQDVAPQPLTLTLEKALEIALSDNPTIKVAGQEIELKREANREAYAGLFPEASLSGAYSRT</sequence>
<dbReference type="GO" id="GO:0015562">
    <property type="term" value="F:efflux transmembrane transporter activity"/>
    <property type="evidence" value="ECO:0007669"/>
    <property type="project" value="InterPro"/>
</dbReference>
<comment type="caution">
    <text evidence="1">The sequence shown here is derived from an EMBL/GenBank/DDBJ whole genome shotgun (WGS) entry which is preliminary data.</text>
</comment>
<accession>A0A5J4QA48</accession>
<evidence type="ECO:0000313" key="1">
    <source>
        <dbReference type="EMBL" id="KAA6318029.1"/>
    </source>
</evidence>
<gene>
    <name evidence="1" type="ORF">EZS27_031907</name>
</gene>
<proteinExistence type="predicted"/>
<name>A0A5J4QA48_9ZZZZ</name>